<dbReference type="SUPFAM" id="SSF56925">
    <property type="entry name" value="OMPA-like"/>
    <property type="match status" value="1"/>
</dbReference>
<dbReference type="Proteomes" id="UP001497416">
    <property type="component" value="Unassembled WGS sequence"/>
</dbReference>
<keyword evidence="1 2" id="KW-0732">Signal</keyword>
<feature type="chain" id="PRO_5045751625" evidence="2">
    <location>
        <begin position="21"/>
        <end position="209"/>
    </location>
</feature>
<evidence type="ECO:0000313" key="5">
    <source>
        <dbReference type="Proteomes" id="UP001497416"/>
    </source>
</evidence>
<reference evidence="4 5" key="1">
    <citation type="submission" date="2024-05" db="EMBL/GenBank/DDBJ databases">
        <authorList>
            <person name="Duchaud E."/>
        </authorList>
    </citation>
    <scope>NUCLEOTIDE SEQUENCE [LARGE SCALE GENOMIC DNA]</scope>
    <source>
        <strain evidence="4">Ena-SAMPLE-TAB-13-05-2024-13:56:06:370-140302</strain>
    </source>
</reference>
<dbReference type="RefSeq" id="WP_348714011.1">
    <property type="nucleotide sequence ID" value="NZ_CAXIXW010000019.1"/>
</dbReference>
<dbReference type="InterPro" id="IPR011250">
    <property type="entry name" value="OMP/PagP_B-barrel"/>
</dbReference>
<proteinExistence type="predicted"/>
<evidence type="ECO:0000256" key="2">
    <source>
        <dbReference type="SAM" id="SignalP"/>
    </source>
</evidence>
<organism evidence="4 5">
    <name type="scientific">Tenacibaculum platacis</name>
    <dbReference type="NCBI Taxonomy" id="3137852"/>
    <lineage>
        <taxon>Bacteria</taxon>
        <taxon>Pseudomonadati</taxon>
        <taxon>Bacteroidota</taxon>
        <taxon>Flavobacteriia</taxon>
        <taxon>Flavobacteriales</taxon>
        <taxon>Flavobacteriaceae</taxon>
        <taxon>Tenacibaculum</taxon>
    </lineage>
</organism>
<evidence type="ECO:0000313" key="4">
    <source>
        <dbReference type="EMBL" id="CAL2094651.1"/>
    </source>
</evidence>
<accession>A0ABM9P6N2</accession>
<feature type="signal peptide" evidence="2">
    <location>
        <begin position="1"/>
        <end position="20"/>
    </location>
</feature>
<name>A0ABM9P6N2_9FLAO</name>
<dbReference type="InterPro" id="IPR027385">
    <property type="entry name" value="Beta-barrel_OMP"/>
</dbReference>
<keyword evidence="5" id="KW-1185">Reference proteome</keyword>
<evidence type="ECO:0000256" key="1">
    <source>
        <dbReference type="ARBA" id="ARBA00022729"/>
    </source>
</evidence>
<dbReference type="EMBL" id="CAXIXY010000009">
    <property type="protein sequence ID" value="CAL2094651.1"/>
    <property type="molecule type" value="Genomic_DNA"/>
</dbReference>
<dbReference type="Gene3D" id="2.40.160.20">
    <property type="match status" value="1"/>
</dbReference>
<dbReference type="Pfam" id="PF13505">
    <property type="entry name" value="OMP_b-brl"/>
    <property type="match status" value="1"/>
</dbReference>
<comment type="caution">
    <text evidence="4">The sequence shown here is derived from an EMBL/GenBank/DDBJ whole genome shotgun (WGS) entry which is preliminary data.</text>
</comment>
<protein>
    <submittedName>
        <fullName evidence="4">Outer membrane protein with beta-barrel domain</fullName>
    </submittedName>
</protein>
<evidence type="ECO:0000259" key="3">
    <source>
        <dbReference type="Pfam" id="PF13505"/>
    </source>
</evidence>
<sequence length="209" mass="22993">MKIKTLQLLFVVMTISSSFAQTEKGKFLIGLNTPLSFSSSSTRIIDNSGNSTDNNSSTSFTFSPQVGYSIIDNLFVGLDLSLSFGNVDNQAVETSSSSYVFSPFVKYYYPTNNDFNFFGQFKYGVGRFNSESLNLGAILNPALPDTVESKSNMEQLLVGLGVGYFVHEKLNIELSLNYQNTFYDSFNNISGDQLAIDTFGASIGFSLFL</sequence>
<gene>
    <name evidence="4" type="ORF">T190607A01A_70076</name>
</gene>
<feature type="domain" description="Outer membrane protein beta-barrel" evidence="3">
    <location>
        <begin position="8"/>
        <end position="202"/>
    </location>
</feature>